<evidence type="ECO:0000313" key="4">
    <source>
        <dbReference type="WBParaSite" id="HPBE_0000801101-mRNA-1"/>
    </source>
</evidence>
<feature type="compositionally biased region" description="Basic and acidic residues" evidence="1">
    <location>
        <begin position="20"/>
        <end position="35"/>
    </location>
</feature>
<keyword evidence="3" id="KW-1185">Reference proteome</keyword>
<reference evidence="4" key="2">
    <citation type="submission" date="2019-09" db="UniProtKB">
        <authorList>
            <consortium name="WormBaseParasite"/>
        </authorList>
    </citation>
    <scope>IDENTIFICATION</scope>
</reference>
<evidence type="ECO:0000313" key="2">
    <source>
        <dbReference type="EMBL" id="VDO74517.1"/>
    </source>
</evidence>
<feature type="region of interest" description="Disordered" evidence="1">
    <location>
        <begin position="20"/>
        <end position="118"/>
    </location>
</feature>
<feature type="compositionally biased region" description="Basic residues" evidence="1">
    <location>
        <begin position="56"/>
        <end position="67"/>
    </location>
</feature>
<feature type="compositionally biased region" description="Polar residues" evidence="1">
    <location>
        <begin position="75"/>
        <end position="90"/>
    </location>
</feature>
<dbReference type="Proteomes" id="UP000050761">
    <property type="component" value="Unassembled WGS sequence"/>
</dbReference>
<dbReference type="EMBL" id="UZAH01026030">
    <property type="protein sequence ID" value="VDO74517.1"/>
    <property type="molecule type" value="Genomic_DNA"/>
</dbReference>
<accession>A0A3P7YRJ8</accession>
<protein>
    <submittedName>
        <fullName evidence="4">TRAF-type domain-containing protein</fullName>
    </submittedName>
</protein>
<gene>
    <name evidence="2" type="ORF">HPBE_LOCUS8012</name>
</gene>
<name>A0A183FL97_HELPZ</name>
<proteinExistence type="predicted"/>
<dbReference type="OrthoDB" id="10568749at2759"/>
<evidence type="ECO:0000313" key="3">
    <source>
        <dbReference type="Proteomes" id="UP000050761"/>
    </source>
</evidence>
<accession>A0A183FL97</accession>
<organism evidence="3 4">
    <name type="scientific">Heligmosomoides polygyrus</name>
    <name type="common">Parasitic roundworm</name>
    <dbReference type="NCBI Taxonomy" id="6339"/>
    <lineage>
        <taxon>Eukaryota</taxon>
        <taxon>Metazoa</taxon>
        <taxon>Ecdysozoa</taxon>
        <taxon>Nematoda</taxon>
        <taxon>Chromadorea</taxon>
        <taxon>Rhabditida</taxon>
        <taxon>Rhabditina</taxon>
        <taxon>Rhabditomorpha</taxon>
        <taxon>Strongyloidea</taxon>
        <taxon>Heligmosomidae</taxon>
        <taxon>Heligmosomoides</taxon>
    </lineage>
</organism>
<sequence length="201" mass="23659">MTRDHDRILDYTRAFAREYDDMARERARDRESERSTRKRTANQTSQTRETQTNAVKRPKVTTLKRYHANSLAHLNPNTSQVEPSLRSTTRQLEDGEIASEKSTKPETSRNEQQTPTMPFEPARSCTFCGQKHWTSLCNEYPTIVQRLRRVYALKKCEKCLAPEDHSQEDCRKSHPCFYCRKANRVKEMNEHHTALCEFTFK</sequence>
<dbReference type="AlphaFoldDB" id="A0A183FL97"/>
<dbReference type="WBParaSite" id="HPBE_0000801101-mRNA-1">
    <property type="protein sequence ID" value="HPBE_0000801101-mRNA-1"/>
    <property type="gene ID" value="HPBE_0000801101"/>
</dbReference>
<evidence type="ECO:0000256" key="1">
    <source>
        <dbReference type="SAM" id="MobiDB-lite"/>
    </source>
</evidence>
<feature type="compositionally biased region" description="Basic and acidic residues" evidence="1">
    <location>
        <begin position="98"/>
        <end position="109"/>
    </location>
</feature>
<feature type="compositionally biased region" description="Polar residues" evidence="1">
    <location>
        <begin position="41"/>
        <end position="54"/>
    </location>
</feature>
<reference evidence="2 3" key="1">
    <citation type="submission" date="2018-11" db="EMBL/GenBank/DDBJ databases">
        <authorList>
            <consortium name="Pathogen Informatics"/>
        </authorList>
    </citation>
    <scope>NUCLEOTIDE SEQUENCE [LARGE SCALE GENOMIC DNA]</scope>
</reference>